<keyword evidence="2" id="KW-1185">Reference proteome</keyword>
<dbReference type="Proteomes" id="UP000196239">
    <property type="component" value="Chromosome 1"/>
</dbReference>
<sequence length="54" mass="6616">MKLLPRGEYNTLTLRTETYDRILKAVHKAKMKDRRMYTSDFLDMLLDMYEKKSR</sequence>
<dbReference type="EMBL" id="LN890280">
    <property type="protein sequence ID" value="CUR52650.1"/>
    <property type="molecule type" value="Genomic_DNA"/>
</dbReference>
<dbReference type="AlphaFoldDB" id="A0A128A5N0"/>
<organism evidence="1 2">
    <name type="scientific">Nitrosotalea devaniterrae</name>
    <dbReference type="NCBI Taxonomy" id="1078905"/>
    <lineage>
        <taxon>Archaea</taxon>
        <taxon>Nitrososphaerota</taxon>
        <taxon>Nitrososphaeria</taxon>
        <taxon>Nitrosotaleales</taxon>
        <taxon>Nitrosotaleaceae</taxon>
        <taxon>Nitrosotalea</taxon>
    </lineage>
</organism>
<protein>
    <submittedName>
        <fullName evidence="1">Uncharacterized protein</fullName>
    </submittedName>
</protein>
<dbReference type="KEGG" id="ndv:NDEV_1888"/>
<evidence type="ECO:0000313" key="2">
    <source>
        <dbReference type="Proteomes" id="UP000196239"/>
    </source>
</evidence>
<reference evidence="2" key="1">
    <citation type="submission" date="2015-10" db="EMBL/GenBank/DDBJ databases">
        <authorList>
            <person name="Lehtovirta-Morley L.E."/>
            <person name="Vieille C."/>
        </authorList>
    </citation>
    <scope>NUCLEOTIDE SEQUENCE [LARGE SCALE GENOMIC DNA]</scope>
</reference>
<evidence type="ECO:0000313" key="1">
    <source>
        <dbReference type="EMBL" id="CUR52650.1"/>
    </source>
</evidence>
<accession>A0A128A5N0</accession>
<proteinExistence type="predicted"/>
<name>A0A128A5N0_9ARCH</name>
<gene>
    <name evidence="1" type="ORF">NDEV_1888</name>
</gene>